<evidence type="ECO:0000256" key="1">
    <source>
        <dbReference type="SAM" id="SignalP"/>
    </source>
</evidence>
<evidence type="ECO:0000313" key="3">
    <source>
        <dbReference type="Proteomes" id="UP001320148"/>
    </source>
</evidence>
<evidence type="ECO:0000313" key="2">
    <source>
        <dbReference type="EMBL" id="BCS97897.1"/>
    </source>
</evidence>
<keyword evidence="3" id="KW-1185">Reference proteome</keyword>
<keyword evidence="1" id="KW-0732">Signal</keyword>
<sequence length="164" mass="18343">MKRHALIVSLLALMTVAFASLAFADHKEDKKQEMKEMQMKAEQENIAGKVIRTHNIDGLRLTYRLIDMQARMKNMEGMEKMADKVASHHMMVDVKKIGGGMVDGAKVGFMFSSPDGKEHKAMAMSMKGGHGADVDMKQRGKYKVAVKIKAGDKTVKDEFTYFAE</sequence>
<feature type="chain" id="PRO_5045711115" description="YtkA-like domain-containing protein" evidence="1">
    <location>
        <begin position="25"/>
        <end position="164"/>
    </location>
</feature>
<accession>A0ABM7PKV5</accession>
<dbReference type="RefSeq" id="WP_236889311.1">
    <property type="nucleotide sequence ID" value="NZ_AP024488.1"/>
</dbReference>
<protein>
    <recommendedName>
        <fullName evidence="4">YtkA-like domain-containing protein</fullName>
    </recommendedName>
</protein>
<gene>
    <name evidence="2" type="ORF">DSLASN_35290</name>
</gene>
<evidence type="ECO:0008006" key="4">
    <source>
        <dbReference type="Google" id="ProtNLM"/>
    </source>
</evidence>
<dbReference type="Proteomes" id="UP001320148">
    <property type="component" value="Chromosome"/>
</dbReference>
<proteinExistence type="predicted"/>
<dbReference type="EMBL" id="AP024488">
    <property type="protein sequence ID" value="BCS97897.1"/>
    <property type="molecule type" value="Genomic_DNA"/>
</dbReference>
<feature type="signal peptide" evidence="1">
    <location>
        <begin position="1"/>
        <end position="24"/>
    </location>
</feature>
<organism evidence="2 3">
    <name type="scientific">Desulfoluna limicola</name>
    <dbReference type="NCBI Taxonomy" id="2810562"/>
    <lineage>
        <taxon>Bacteria</taxon>
        <taxon>Pseudomonadati</taxon>
        <taxon>Thermodesulfobacteriota</taxon>
        <taxon>Desulfobacteria</taxon>
        <taxon>Desulfobacterales</taxon>
        <taxon>Desulfolunaceae</taxon>
        <taxon>Desulfoluna</taxon>
    </lineage>
</organism>
<name>A0ABM7PKV5_9BACT</name>
<reference evidence="2 3" key="1">
    <citation type="submission" date="2021-02" db="EMBL/GenBank/DDBJ databases">
        <title>Complete genome of Desulfoluna sp. strain ASN36.</title>
        <authorList>
            <person name="Takahashi A."/>
            <person name="Kojima H."/>
            <person name="Fukui M."/>
        </authorList>
    </citation>
    <scope>NUCLEOTIDE SEQUENCE [LARGE SCALE GENOMIC DNA]</scope>
    <source>
        <strain evidence="2 3">ASN36</strain>
    </source>
</reference>